<feature type="region of interest" description="Disordered" evidence="1">
    <location>
        <begin position="17"/>
        <end position="55"/>
    </location>
</feature>
<dbReference type="EMBL" id="CADCTL010000098">
    <property type="protein sequence ID" value="CAA9236359.1"/>
    <property type="molecule type" value="Genomic_DNA"/>
</dbReference>
<evidence type="ECO:0000256" key="1">
    <source>
        <dbReference type="SAM" id="MobiDB-lite"/>
    </source>
</evidence>
<gene>
    <name evidence="2" type="ORF">AVDCRST_MAG04-1389</name>
</gene>
<reference evidence="2" key="1">
    <citation type="submission" date="2020-02" db="EMBL/GenBank/DDBJ databases">
        <authorList>
            <person name="Meier V. D."/>
        </authorList>
    </citation>
    <scope>NUCLEOTIDE SEQUENCE</scope>
    <source>
        <strain evidence="2">AVDCRST_MAG04</strain>
    </source>
</reference>
<feature type="compositionally biased region" description="Polar residues" evidence="1">
    <location>
        <begin position="44"/>
        <end position="55"/>
    </location>
</feature>
<dbReference type="AlphaFoldDB" id="A0A6J4HX09"/>
<sequence>WRFSYWDALLLARPRRPAARRRSRKTWRTAPPWARSASCRPSRGTASTPSRGHSC</sequence>
<name>A0A6J4HX09_9PROT</name>
<evidence type="ECO:0000313" key="2">
    <source>
        <dbReference type="EMBL" id="CAA9236359.1"/>
    </source>
</evidence>
<organism evidence="2">
    <name type="scientific">uncultured Acetobacteraceae bacterium</name>
    <dbReference type="NCBI Taxonomy" id="169975"/>
    <lineage>
        <taxon>Bacteria</taxon>
        <taxon>Pseudomonadati</taxon>
        <taxon>Pseudomonadota</taxon>
        <taxon>Alphaproteobacteria</taxon>
        <taxon>Acetobacterales</taxon>
        <taxon>Acetobacteraceae</taxon>
        <taxon>environmental samples</taxon>
    </lineage>
</organism>
<protein>
    <submittedName>
        <fullName evidence="2">Uncharacterized protein</fullName>
    </submittedName>
</protein>
<proteinExistence type="predicted"/>
<feature type="compositionally biased region" description="Basic residues" evidence="1">
    <location>
        <begin position="17"/>
        <end position="27"/>
    </location>
</feature>
<feature type="non-terminal residue" evidence="2">
    <location>
        <position position="55"/>
    </location>
</feature>
<accession>A0A6J4HX09</accession>
<feature type="non-terminal residue" evidence="2">
    <location>
        <position position="1"/>
    </location>
</feature>